<dbReference type="InterPro" id="IPR000700">
    <property type="entry name" value="PAS-assoc_C"/>
</dbReference>
<dbReference type="PANTHER" id="PTHR44757">
    <property type="entry name" value="DIGUANYLATE CYCLASE DGCP"/>
    <property type="match status" value="1"/>
</dbReference>
<dbReference type="PANTHER" id="PTHR44757:SF2">
    <property type="entry name" value="BIOFILM ARCHITECTURE MAINTENANCE PROTEIN MBAA"/>
    <property type="match status" value="1"/>
</dbReference>
<feature type="domain" description="PAC" evidence="2">
    <location>
        <begin position="229"/>
        <end position="280"/>
    </location>
</feature>
<gene>
    <name evidence="4" type="ORF">QOZ94_001815</name>
</gene>
<dbReference type="PROSITE" id="PS50887">
    <property type="entry name" value="GGDEF"/>
    <property type="match status" value="1"/>
</dbReference>
<dbReference type="InterPro" id="IPR035965">
    <property type="entry name" value="PAS-like_dom_sf"/>
</dbReference>
<dbReference type="NCBIfam" id="TIGR00254">
    <property type="entry name" value="GGDEF"/>
    <property type="match status" value="1"/>
</dbReference>
<reference evidence="4 5" key="1">
    <citation type="submission" date="2023-07" db="EMBL/GenBank/DDBJ databases">
        <title>Genomic Encyclopedia of Type Strains, Phase IV (KMG-IV): sequencing the most valuable type-strain genomes for metagenomic binning, comparative biology and taxonomic classification.</title>
        <authorList>
            <person name="Goeker M."/>
        </authorList>
    </citation>
    <scope>NUCLEOTIDE SEQUENCE [LARGE SCALE GENOMIC DNA]</scope>
    <source>
        <strain evidence="4 5">DSM 3770</strain>
    </source>
</reference>
<dbReference type="Gene3D" id="3.30.70.270">
    <property type="match status" value="1"/>
</dbReference>
<dbReference type="EMBL" id="JAUSVY010000003">
    <property type="protein sequence ID" value="MDQ0505033.1"/>
    <property type="molecule type" value="Genomic_DNA"/>
</dbReference>
<dbReference type="RefSeq" id="WP_237344593.1">
    <property type="nucleotide sequence ID" value="NZ_JABWGX010000005.1"/>
</dbReference>
<accession>A0ABU0LD70</accession>
<evidence type="ECO:0000256" key="1">
    <source>
        <dbReference type="SAM" id="MobiDB-lite"/>
    </source>
</evidence>
<sequence>MRFVRRALGMGAVVLARPGRRLQVAHADARMDGMVDAPPLFQVAAALRQRLTIDDLLDSPAYHATRIDGAAQPLRFFASAPLVSSAGAGLGALCVVDPQPRAGDAGLTRQMEEAARLLVPLLTAEAESASVAALRFDLAQAEGAARQHAAAARRYKKMYERASACGKIGVWEFDFRTRQLTWTDGVYDIFGVPRGTRITGEIAWTLYDHASRRDLERLREQAIATCGGFTLDARIRDLRGVLKWVRVSGEVEADDGQPVRIFGLKQDITAERSLRDQLRRHTECDAFTGLSSRVMLEQVLAEVREGCPRALLLVDLDGFKGVNDSFGRKVGDACLLEVATRLRRVFRGMDLIARIGSDAFAVLAQGPQAVAELEGRVHAAAEAISAPIAADGHVFSVAAAIGIGRTEGHGAADDLFAQADADLRAARNRGRKRPCGDGEASAEREIRRA</sequence>
<dbReference type="InterPro" id="IPR043128">
    <property type="entry name" value="Rev_trsase/Diguanyl_cyclase"/>
</dbReference>
<dbReference type="InterPro" id="IPR000160">
    <property type="entry name" value="GGDEF_dom"/>
</dbReference>
<dbReference type="InterPro" id="IPR001610">
    <property type="entry name" value="PAC"/>
</dbReference>
<dbReference type="InterPro" id="IPR052155">
    <property type="entry name" value="Biofilm_reg_signaling"/>
</dbReference>
<evidence type="ECO:0000259" key="3">
    <source>
        <dbReference type="PROSITE" id="PS50887"/>
    </source>
</evidence>
<dbReference type="Pfam" id="PF00990">
    <property type="entry name" value="GGDEF"/>
    <property type="match status" value="1"/>
</dbReference>
<proteinExistence type="predicted"/>
<protein>
    <submittedName>
        <fullName evidence="4">Diguanylate cyclase (GGDEF)-like protein</fullName>
    </submittedName>
</protein>
<comment type="caution">
    <text evidence="4">The sequence shown here is derived from an EMBL/GenBank/DDBJ whole genome shotgun (WGS) entry which is preliminary data.</text>
</comment>
<name>A0ABU0LD70_XANAG</name>
<dbReference type="PROSITE" id="PS50113">
    <property type="entry name" value="PAC"/>
    <property type="match status" value="1"/>
</dbReference>
<evidence type="ECO:0000313" key="5">
    <source>
        <dbReference type="Proteomes" id="UP001241747"/>
    </source>
</evidence>
<dbReference type="SMART" id="SM00086">
    <property type="entry name" value="PAC"/>
    <property type="match status" value="1"/>
</dbReference>
<keyword evidence="5" id="KW-1185">Reference proteome</keyword>
<dbReference type="SMART" id="SM00267">
    <property type="entry name" value="GGDEF"/>
    <property type="match status" value="1"/>
</dbReference>
<dbReference type="SUPFAM" id="SSF55781">
    <property type="entry name" value="GAF domain-like"/>
    <property type="match status" value="1"/>
</dbReference>
<dbReference type="Proteomes" id="UP001241747">
    <property type="component" value="Unassembled WGS sequence"/>
</dbReference>
<dbReference type="CDD" id="cd01949">
    <property type="entry name" value="GGDEF"/>
    <property type="match status" value="1"/>
</dbReference>
<evidence type="ECO:0000313" key="4">
    <source>
        <dbReference type="EMBL" id="MDQ0505033.1"/>
    </source>
</evidence>
<dbReference type="SUPFAM" id="SSF55073">
    <property type="entry name" value="Nucleotide cyclase"/>
    <property type="match status" value="1"/>
</dbReference>
<dbReference type="InterPro" id="IPR029787">
    <property type="entry name" value="Nucleotide_cyclase"/>
</dbReference>
<feature type="region of interest" description="Disordered" evidence="1">
    <location>
        <begin position="427"/>
        <end position="449"/>
    </location>
</feature>
<evidence type="ECO:0000259" key="2">
    <source>
        <dbReference type="PROSITE" id="PS50113"/>
    </source>
</evidence>
<dbReference type="Gene3D" id="3.30.450.20">
    <property type="entry name" value="PAS domain"/>
    <property type="match status" value="1"/>
</dbReference>
<organism evidence="4 5">
    <name type="scientific">Xanthobacter agilis</name>
    <dbReference type="NCBI Taxonomy" id="47492"/>
    <lineage>
        <taxon>Bacteria</taxon>
        <taxon>Pseudomonadati</taxon>
        <taxon>Pseudomonadota</taxon>
        <taxon>Alphaproteobacteria</taxon>
        <taxon>Hyphomicrobiales</taxon>
        <taxon>Xanthobacteraceae</taxon>
        <taxon>Xanthobacter</taxon>
    </lineage>
</organism>
<dbReference type="SUPFAM" id="SSF55785">
    <property type="entry name" value="PYP-like sensor domain (PAS domain)"/>
    <property type="match status" value="1"/>
</dbReference>
<feature type="domain" description="GGDEF" evidence="3">
    <location>
        <begin position="307"/>
        <end position="439"/>
    </location>
</feature>